<evidence type="ECO:0000313" key="10">
    <source>
        <dbReference type="EMBL" id="MEJ1248476.1"/>
    </source>
</evidence>
<evidence type="ECO:0000256" key="5">
    <source>
        <dbReference type="ARBA" id="ARBA00043884"/>
    </source>
</evidence>
<dbReference type="GO" id="GO:0006520">
    <property type="term" value="P:amino acid metabolic process"/>
    <property type="evidence" value="ECO:0007669"/>
    <property type="project" value="InterPro"/>
</dbReference>
<dbReference type="Gene3D" id="3.40.50.1370">
    <property type="entry name" value="Aspartate/ornithine carbamoyltransferase"/>
    <property type="match status" value="2"/>
</dbReference>
<dbReference type="GO" id="GO:0016597">
    <property type="term" value="F:amino acid binding"/>
    <property type="evidence" value="ECO:0007669"/>
    <property type="project" value="InterPro"/>
</dbReference>
<dbReference type="EC" id="2.1.3.2" evidence="7"/>
<evidence type="ECO:0000256" key="2">
    <source>
        <dbReference type="ARBA" id="ARBA00008896"/>
    </source>
</evidence>
<accession>A0AAW9R2Z9</accession>
<dbReference type="InterPro" id="IPR006130">
    <property type="entry name" value="Asp/Orn_carbamoylTrfase"/>
</dbReference>
<sequence>MRHLLTLEDLQRDEITRLLDAAQALRPHALRRSAHRPLRGLTVANLFFEPSTRTRASFQLAAERLGADVLNFETESSSTRKGETLVDTLRNLEAMGASLFVVRHTHSSVPASLAAAAAPASGVISAGDGHHSHPTQGLLDMLTIRQHKGEDFSRLKVAIVGDIRHSRVARSDAQALRALGVRDLRLAAPEALLPDRSDPSFAGAQVAGTLDAALDGCDVVMMLRLQRERMDEGLVASLEEYYRDWGLSPERLALARPDAIVLHPGPMNRGVEIADAVADGPQSVILEQVSNGVAVRMAVLERLARR</sequence>
<dbReference type="HAMAP" id="MF_00001">
    <property type="entry name" value="Asp_carb_tr"/>
    <property type="match status" value="1"/>
</dbReference>
<reference evidence="10 11" key="1">
    <citation type="journal article" date="2016" name="Antonie Van Leeuwenhoek">
        <title>Denitratimonas tolerans gen. nov., sp. nov., a denitrifying bacterium isolated from a bioreactor for tannery wastewater treatment.</title>
        <authorList>
            <person name="Han S.I."/>
            <person name="Kim J.O."/>
            <person name="Lee Y.R."/>
            <person name="Ekpeghere K.I."/>
            <person name="Koh S.C."/>
            <person name="Whang K.S."/>
        </authorList>
    </citation>
    <scope>NUCLEOTIDE SEQUENCE [LARGE SCALE GENOMIC DNA]</scope>
    <source>
        <strain evidence="10 11">KACC 17565</strain>
    </source>
</reference>
<dbReference type="NCBIfam" id="TIGR00670">
    <property type="entry name" value="asp_carb_tr"/>
    <property type="match status" value="1"/>
</dbReference>
<dbReference type="Pfam" id="PF00185">
    <property type="entry name" value="OTCace"/>
    <property type="match status" value="1"/>
</dbReference>
<comment type="subunit">
    <text evidence="7">Heterododecamer (2C3:3R2) of six catalytic PyrB chains organized as two trimers (C3), and six regulatory PyrI chains organized as three dimers (R2).</text>
</comment>
<keyword evidence="3 7" id="KW-0808">Transferase</keyword>
<keyword evidence="11" id="KW-1185">Reference proteome</keyword>
<dbReference type="NCBIfam" id="NF002032">
    <property type="entry name" value="PRK00856.1"/>
    <property type="match status" value="1"/>
</dbReference>
<evidence type="ECO:0000256" key="6">
    <source>
        <dbReference type="ARBA" id="ARBA00048859"/>
    </source>
</evidence>
<evidence type="ECO:0000256" key="3">
    <source>
        <dbReference type="ARBA" id="ARBA00022679"/>
    </source>
</evidence>
<dbReference type="PANTHER" id="PTHR45753:SF6">
    <property type="entry name" value="ASPARTATE CARBAMOYLTRANSFERASE"/>
    <property type="match status" value="1"/>
</dbReference>
<evidence type="ECO:0000259" key="8">
    <source>
        <dbReference type="Pfam" id="PF00185"/>
    </source>
</evidence>
<proteinExistence type="inferred from homology"/>
<organism evidence="10 11">
    <name type="scientific">Denitratimonas tolerans</name>
    <dbReference type="NCBI Taxonomy" id="1338420"/>
    <lineage>
        <taxon>Bacteria</taxon>
        <taxon>Pseudomonadati</taxon>
        <taxon>Pseudomonadota</taxon>
        <taxon>Gammaproteobacteria</taxon>
        <taxon>Lysobacterales</taxon>
        <taxon>Lysobacteraceae</taxon>
        <taxon>Denitratimonas</taxon>
    </lineage>
</organism>
<comment type="similarity">
    <text evidence="2 7">Belongs to the aspartate/ornithine carbamoyltransferase superfamily. ATCase family.</text>
</comment>
<feature type="domain" description="Aspartate/ornithine carbamoyltransferase carbamoyl-P binding" evidence="9">
    <location>
        <begin position="2"/>
        <end position="146"/>
    </location>
</feature>
<comment type="catalytic activity">
    <reaction evidence="6 7">
        <text>carbamoyl phosphate + L-aspartate = N-carbamoyl-L-aspartate + phosphate + H(+)</text>
        <dbReference type="Rhea" id="RHEA:20013"/>
        <dbReference type="ChEBI" id="CHEBI:15378"/>
        <dbReference type="ChEBI" id="CHEBI:29991"/>
        <dbReference type="ChEBI" id="CHEBI:32814"/>
        <dbReference type="ChEBI" id="CHEBI:43474"/>
        <dbReference type="ChEBI" id="CHEBI:58228"/>
        <dbReference type="EC" id="2.1.3.2"/>
    </reaction>
</comment>
<dbReference type="GO" id="GO:0006207">
    <property type="term" value="P:'de novo' pyrimidine nucleobase biosynthetic process"/>
    <property type="evidence" value="ECO:0007669"/>
    <property type="project" value="InterPro"/>
</dbReference>
<dbReference type="AlphaFoldDB" id="A0AAW9R2Z9"/>
<keyword evidence="4 7" id="KW-0665">Pyrimidine biosynthesis</keyword>
<feature type="binding site" evidence="7">
    <location>
        <position position="81"/>
    </location>
    <ligand>
        <name>L-aspartate</name>
        <dbReference type="ChEBI" id="CHEBI:29991"/>
    </ligand>
</feature>
<feature type="binding site" evidence="7">
    <location>
        <position position="133"/>
    </location>
    <ligand>
        <name>carbamoyl phosphate</name>
        <dbReference type="ChEBI" id="CHEBI:58228"/>
    </ligand>
</feature>
<feature type="binding site" evidence="7">
    <location>
        <position position="136"/>
    </location>
    <ligand>
        <name>carbamoyl phosphate</name>
        <dbReference type="ChEBI" id="CHEBI:58228"/>
    </ligand>
</feature>
<dbReference type="PRINTS" id="PR00100">
    <property type="entry name" value="AOTCASE"/>
</dbReference>
<dbReference type="FunFam" id="3.40.50.1370:FF:000007">
    <property type="entry name" value="Aspartate carbamoyltransferase"/>
    <property type="match status" value="1"/>
</dbReference>
<dbReference type="PROSITE" id="PS00097">
    <property type="entry name" value="CARBAMOYLTRANSFERASE"/>
    <property type="match status" value="1"/>
</dbReference>
<feature type="binding site" evidence="7">
    <location>
        <position position="103"/>
    </location>
    <ligand>
        <name>carbamoyl phosphate</name>
        <dbReference type="ChEBI" id="CHEBI:58228"/>
    </ligand>
</feature>
<dbReference type="GO" id="GO:0005829">
    <property type="term" value="C:cytosol"/>
    <property type="evidence" value="ECO:0007669"/>
    <property type="project" value="TreeGrafter"/>
</dbReference>
<dbReference type="InterPro" id="IPR002082">
    <property type="entry name" value="Asp_carbamoyltransf"/>
</dbReference>
<comment type="caution">
    <text evidence="10">The sequence shown here is derived from an EMBL/GenBank/DDBJ whole genome shotgun (WGS) entry which is preliminary data.</text>
</comment>
<feature type="binding site" evidence="7">
    <location>
        <position position="53"/>
    </location>
    <ligand>
        <name>carbamoyl phosphate</name>
        <dbReference type="ChEBI" id="CHEBI:58228"/>
    </ligand>
</feature>
<feature type="binding site" evidence="7">
    <location>
        <position position="167"/>
    </location>
    <ligand>
        <name>L-aspartate</name>
        <dbReference type="ChEBI" id="CHEBI:29991"/>
    </ligand>
</feature>
<protein>
    <recommendedName>
        <fullName evidence="7">Aspartate carbamoyltransferase</fullName>
        <ecNumber evidence="7">2.1.3.2</ecNumber>
    </recommendedName>
    <alternativeName>
        <fullName evidence="7">Aspartate transcarbamylase</fullName>
        <shortName evidence="7">ATCase</shortName>
    </alternativeName>
</protein>
<comment type="function">
    <text evidence="5 7">Catalyzes the condensation of carbamoyl phosphate and aspartate to form carbamoyl aspartate and inorganic phosphate, the committed step in the de novo pyrimidine nucleotide biosynthesis pathway.</text>
</comment>
<feature type="binding site" evidence="7">
    <location>
        <position position="266"/>
    </location>
    <ligand>
        <name>carbamoyl phosphate</name>
        <dbReference type="ChEBI" id="CHEBI:58228"/>
    </ligand>
</feature>
<feature type="binding site" evidence="7">
    <location>
        <position position="265"/>
    </location>
    <ligand>
        <name>carbamoyl phosphate</name>
        <dbReference type="ChEBI" id="CHEBI:58228"/>
    </ligand>
</feature>
<dbReference type="GO" id="GO:0044205">
    <property type="term" value="P:'de novo' UMP biosynthetic process"/>
    <property type="evidence" value="ECO:0007669"/>
    <property type="project" value="UniProtKB-UniRule"/>
</dbReference>
<comment type="pathway">
    <text evidence="1 7">Pyrimidine metabolism; UMP biosynthesis via de novo pathway; (S)-dihydroorotate from bicarbonate: step 2/3.</text>
</comment>
<name>A0AAW9R2Z9_9GAMM</name>
<evidence type="ECO:0000256" key="4">
    <source>
        <dbReference type="ARBA" id="ARBA00022975"/>
    </source>
</evidence>
<dbReference type="RefSeq" id="WP_337334192.1">
    <property type="nucleotide sequence ID" value="NZ_JBBDHC010000002.1"/>
</dbReference>
<dbReference type="InterPro" id="IPR006132">
    <property type="entry name" value="Asp/Orn_carbamoyltranf_P-bd"/>
</dbReference>
<dbReference type="InterPro" id="IPR036901">
    <property type="entry name" value="Asp/Orn_carbamoylTrfase_sf"/>
</dbReference>
<gene>
    <name evidence="7" type="primary">pyrB</name>
    <name evidence="10" type="ORF">WB794_02120</name>
</gene>
<evidence type="ECO:0000256" key="1">
    <source>
        <dbReference type="ARBA" id="ARBA00004852"/>
    </source>
</evidence>
<dbReference type="SUPFAM" id="SSF53671">
    <property type="entry name" value="Aspartate/ornithine carbamoyltransferase"/>
    <property type="match status" value="1"/>
</dbReference>
<dbReference type="PANTHER" id="PTHR45753">
    <property type="entry name" value="ORNITHINE CARBAMOYLTRANSFERASE, MITOCHONDRIAL"/>
    <property type="match status" value="1"/>
</dbReference>
<feature type="binding site" evidence="7">
    <location>
        <position position="54"/>
    </location>
    <ligand>
        <name>carbamoyl phosphate</name>
        <dbReference type="ChEBI" id="CHEBI:58228"/>
    </ligand>
</feature>
<dbReference type="EMBL" id="JBBDHC010000002">
    <property type="protein sequence ID" value="MEJ1248476.1"/>
    <property type="molecule type" value="Genomic_DNA"/>
</dbReference>
<dbReference type="InterPro" id="IPR006131">
    <property type="entry name" value="Asp_carbamoyltransf_Asp/Orn-bd"/>
</dbReference>
<dbReference type="Pfam" id="PF02729">
    <property type="entry name" value="OTCace_N"/>
    <property type="match status" value="1"/>
</dbReference>
<feature type="binding site" evidence="7">
    <location>
        <position position="224"/>
    </location>
    <ligand>
        <name>L-aspartate</name>
        <dbReference type="ChEBI" id="CHEBI:29991"/>
    </ligand>
</feature>
<feature type="domain" description="Aspartate/ornithine carbamoyltransferase Asp/Orn-binding" evidence="8">
    <location>
        <begin position="155"/>
        <end position="301"/>
    </location>
</feature>
<evidence type="ECO:0000256" key="7">
    <source>
        <dbReference type="HAMAP-Rule" id="MF_00001"/>
    </source>
</evidence>
<dbReference type="Proteomes" id="UP001364472">
    <property type="component" value="Unassembled WGS sequence"/>
</dbReference>
<dbReference type="PRINTS" id="PR00101">
    <property type="entry name" value="ATCASE"/>
</dbReference>
<dbReference type="GO" id="GO:0004070">
    <property type="term" value="F:aspartate carbamoyltransferase activity"/>
    <property type="evidence" value="ECO:0007669"/>
    <property type="project" value="UniProtKB-UniRule"/>
</dbReference>
<evidence type="ECO:0000313" key="11">
    <source>
        <dbReference type="Proteomes" id="UP001364472"/>
    </source>
</evidence>
<evidence type="ECO:0000259" key="9">
    <source>
        <dbReference type="Pfam" id="PF02729"/>
    </source>
</evidence>